<feature type="domain" description="VWFA" evidence="3">
    <location>
        <begin position="636"/>
        <end position="806"/>
    </location>
</feature>
<keyword evidence="2" id="KW-0472">Membrane</keyword>
<dbReference type="InterPro" id="IPR002156">
    <property type="entry name" value="RNaseH_domain"/>
</dbReference>
<dbReference type="SUPFAM" id="SSF56219">
    <property type="entry name" value="DNase I-like"/>
    <property type="match status" value="1"/>
</dbReference>
<dbReference type="InterPro" id="IPR036397">
    <property type="entry name" value="RNaseH_sf"/>
</dbReference>
<dbReference type="CDD" id="cd09276">
    <property type="entry name" value="Rnase_HI_RT_non_LTR"/>
    <property type="match status" value="1"/>
</dbReference>
<feature type="domain" description="RNase H type-1" evidence="5">
    <location>
        <begin position="2328"/>
        <end position="2460"/>
    </location>
</feature>
<dbReference type="InterPro" id="IPR043502">
    <property type="entry name" value="DNA/RNA_pol_sf"/>
</dbReference>
<dbReference type="SUPFAM" id="SSF53098">
    <property type="entry name" value="Ribonuclease H-like"/>
    <property type="match status" value="1"/>
</dbReference>
<dbReference type="Pfam" id="PF00075">
    <property type="entry name" value="RNase_H"/>
    <property type="match status" value="1"/>
</dbReference>
<dbReference type="Gene3D" id="3.40.50.410">
    <property type="entry name" value="von Willebrand factor, type A domain"/>
    <property type="match status" value="1"/>
</dbReference>
<feature type="domain" description="Reverse transcriptase" evidence="4">
    <location>
        <begin position="1847"/>
        <end position="2121"/>
    </location>
</feature>
<dbReference type="InterPro" id="IPR012337">
    <property type="entry name" value="RNaseH-like_sf"/>
</dbReference>
<dbReference type="PANTHER" id="PTHR36688:SF1">
    <property type="entry name" value="ENDONUCLEASE_EXONUCLEASE_PHOSPHATASE DOMAIN-CONTAINING PROTEIN"/>
    <property type="match status" value="1"/>
</dbReference>
<dbReference type="Pfam" id="PF00092">
    <property type="entry name" value="VWA"/>
    <property type="match status" value="1"/>
</dbReference>
<dbReference type="SUPFAM" id="SSF56672">
    <property type="entry name" value="DNA/RNA polymerases"/>
    <property type="match status" value="1"/>
</dbReference>
<dbReference type="EMBL" id="CP092875">
    <property type="protein sequence ID" value="UYV76169.1"/>
    <property type="molecule type" value="Genomic_DNA"/>
</dbReference>
<organism evidence="6 7">
    <name type="scientific">Cordylochernes scorpioides</name>
    <dbReference type="NCBI Taxonomy" id="51811"/>
    <lineage>
        <taxon>Eukaryota</taxon>
        <taxon>Metazoa</taxon>
        <taxon>Ecdysozoa</taxon>
        <taxon>Arthropoda</taxon>
        <taxon>Chelicerata</taxon>
        <taxon>Arachnida</taxon>
        <taxon>Pseudoscorpiones</taxon>
        <taxon>Cheliferoidea</taxon>
        <taxon>Chernetidae</taxon>
        <taxon>Cordylochernes</taxon>
    </lineage>
</organism>
<accession>A0ABY6L4U9</accession>
<dbReference type="SUPFAM" id="SSF53300">
    <property type="entry name" value="vWA-like"/>
    <property type="match status" value="1"/>
</dbReference>
<feature type="compositionally biased region" description="Polar residues" evidence="1">
    <location>
        <begin position="827"/>
        <end position="838"/>
    </location>
</feature>
<name>A0ABY6L4U9_9ARAC</name>
<dbReference type="InterPro" id="IPR013642">
    <property type="entry name" value="CLCA_N"/>
</dbReference>
<dbReference type="Gene3D" id="3.30.420.10">
    <property type="entry name" value="Ribonuclease H-like superfamily/Ribonuclease H"/>
    <property type="match status" value="1"/>
</dbReference>
<dbReference type="Gene3D" id="3.60.10.10">
    <property type="entry name" value="Endonuclease/exonuclease/phosphatase"/>
    <property type="match status" value="2"/>
</dbReference>
<feature type="transmembrane region" description="Helical" evidence="2">
    <location>
        <begin position="2913"/>
        <end position="2936"/>
    </location>
</feature>
<evidence type="ECO:0000313" key="6">
    <source>
        <dbReference type="EMBL" id="UYV76169.1"/>
    </source>
</evidence>
<dbReference type="CDD" id="cd00198">
    <property type="entry name" value="vWFA"/>
    <property type="match status" value="1"/>
</dbReference>
<dbReference type="Gene3D" id="3.30.70.270">
    <property type="match status" value="1"/>
</dbReference>
<evidence type="ECO:0000259" key="4">
    <source>
        <dbReference type="PROSITE" id="PS50878"/>
    </source>
</evidence>
<dbReference type="InterPro" id="IPR036691">
    <property type="entry name" value="Endo/exonu/phosph_ase_sf"/>
</dbReference>
<keyword evidence="2" id="KW-1133">Transmembrane helix</keyword>
<evidence type="ECO:0000259" key="3">
    <source>
        <dbReference type="PROSITE" id="PS50234"/>
    </source>
</evidence>
<evidence type="ECO:0000256" key="2">
    <source>
        <dbReference type="SAM" id="Phobius"/>
    </source>
</evidence>
<dbReference type="PANTHER" id="PTHR36688">
    <property type="entry name" value="ENDO/EXONUCLEASE/PHOSPHATASE DOMAIN-CONTAINING PROTEIN"/>
    <property type="match status" value="1"/>
</dbReference>
<dbReference type="InterPro" id="IPR043128">
    <property type="entry name" value="Rev_trsase/Diguanyl_cyclase"/>
</dbReference>
<proteinExistence type="predicted"/>
<dbReference type="PROSITE" id="PS50234">
    <property type="entry name" value="VWFA"/>
    <property type="match status" value="1"/>
</dbReference>
<feature type="region of interest" description="Disordered" evidence="1">
    <location>
        <begin position="1917"/>
        <end position="1937"/>
    </location>
</feature>
<dbReference type="InterPro" id="IPR005135">
    <property type="entry name" value="Endo/exonuclease/phosphatase"/>
</dbReference>
<keyword evidence="2" id="KW-0812">Transmembrane</keyword>
<dbReference type="PROSITE" id="PS50879">
    <property type="entry name" value="RNASE_H_1"/>
    <property type="match status" value="1"/>
</dbReference>
<feature type="region of interest" description="Disordered" evidence="1">
    <location>
        <begin position="813"/>
        <end position="842"/>
    </location>
</feature>
<dbReference type="Proteomes" id="UP001235939">
    <property type="component" value="Chromosome 13"/>
</dbReference>
<dbReference type="NCBIfam" id="NF041940">
    <property type="entry name" value="choice_anch_X"/>
    <property type="match status" value="1"/>
</dbReference>
<reference evidence="6 7" key="1">
    <citation type="submission" date="2022-01" db="EMBL/GenBank/DDBJ databases">
        <title>A chromosomal length assembly of Cordylochernes scorpioides.</title>
        <authorList>
            <person name="Zeh D."/>
            <person name="Zeh J."/>
        </authorList>
    </citation>
    <scope>NUCLEOTIDE SEQUENCE [LARGE SCALE GENOMIC DNA]</scope>
    <source>
        <strain evidence="6">IN4F17</strain>
        <tissue evidence="6">Whole Body</tissue>
    </source>
</reference>
<dbReference type="Pfam" id="PF08434">
    <property type="entry name" value="CLCA"/>
    <property type="match status" value="1"/>
</dbReference>
<dbReference type="InterPro" id="IPR000477">
    <property type="entry name" value="RT_dom"/>
</dbReference>
<evidence type="ECO:0000259" key="5">
    <source>
        <dbReference type="PROSITE" id="PS50879"/>
    </source>
</evidence>
<feature type="compositionally biased region" description="Basic and acidic residues" evidence="1">
    <location>
        <begin position="2740"/>
        <end position="2751"/>
    </location>
</feature>
<protein>
    <submittedName>
        <fullName evidence="6">Uncharacterized protein</fullName>
    </submittedName>
</protein>
<feature type="compositionally biased region" description="Polar residues" evidence="1">
    <location>
        <begin position="1926"/>
        <end position="1937"/>
    </location>
</feature>
<gene>
    <name evidence="6" type="ORF">LAZ67_13002932</name>
</gene>
<dbReference type="InterPro" id="IPR002035">
    <property type="entry name" value="VWF_A"/>
</dbReference>
<keyword evidence="7" id="KW-1185">Reference proteome</keyword>
<dbReference type="PROSITE" id="PS50878">
    <property type="entry name" value="RT_POL"/>
    <property type="match status" value="1"/>
</dbReference>
<sequence>MPLALISLDLRSALVMLSRSYIFALLENLSFKCGLLSLQRSRRIHRVGLGEAGLLSRRRNFQREGGLLLRHLEKILGRNCVVTLADDIVLFIRDEAQFELLSLIFEKFCKASGITVNFSKSCRLWCGSWKNQTGSPLGTSWTSESLTSLGCTIFARNTVVSQASHLIGLLEQVIARENANSSYYVEHEAETIVLRGSTTPITHLTSQRAHRVRFRGVAGASCCRACCAQRVVAEPCDPFTWRCSLSVTCAWIFRHVYPASASIRRNGVEKSHNIIWCGVVVLLLWTTVPGRDSVVLVEEDGGYKNLVVAIDKSVPEDPRLITAIKEMFTNASAFLYKATKKKVFFREVIISLPRTWSSKPEYSPAAGDMFDSAEVRVDQPNPNFGHDPYTLQPGGCGEPGLYVHFTPDFILGSYNRTMGNIGIDGRQVVHEWAHLRYGVFDEYGIPGDSQYPAFYMEDEESKWMRPTTCNNKIPGWLEGDCAILGNGMVGPKCKFIPDPKTKARASIMYTPDIQMVDSFCEDSEGPLEHNILAPTKQNSRCNYKSTWTIISRHQDFTKLRSELMIDGAVLVEWWVSTGEITSTLGWDRTWTLRKGESDETGGGTFAFHMIERTLPWRPAKDNTKPKFYMVRQDSSSIVLVLDVSSSMKGKFIQMLHRATTRFIADRVPDGAKLGMVKFSTDASVVSPLTKVDNTSRVRLLSQIPNSADGWTAIGKALNTGLKVLGPQSQGGMIVLVTDGEENRDPRIVDVTPSIQKAGVTVNAVAFGDKASIKLEQLIKATDGVGFYFDTTENTTAKIDMAFLSSMTSQYDVKEQPVTGPQRRSHDPSATSSARSGASMSDLRRSRKVFDEAALASKHDTQLAVISLDLKSAFDTLSRNYLFALLEKLGLPSTFLGWIAVLYMEEDASIRIGDVYTNPSLFLTGILGHGSVVAYANDIVLFIRNDAQFELIPMIFEEFRMASKVAVNFSKKSRARAANSIVLGYILHQLHGYFPPETTIGRLQARLVRFVWGTIRVSWLPRRILARPVSNVLELDHKVLHPAILRSLRLQGDNRFLRPPDLLAPERSLQATVGDISDGDPALARSTRVAQHLGAFCQRLLRENASSSYHAECEAATIVLRGSATPITHLTSQRARRALDSARLQAHSTAELAARWTPTVDVPRSIPWADLRRNCFSGHDADVALRLALYALTYPDHPPSRRANCAACGSSDLSLAHRYWSCRAVRPLLREVFASCEMPLDLQTWLFGVGLHPEGMKITSVEKATIYKYHLGLEVLNERASVSPRSPTLRSFSIDSQLGARTTIIFTSPTINQVQVRLMSPLGRRYEAGSPEYLFDQANQQIKIILLKAEGYGGAVSVLMLESAAKASASMLGTASNYRQSQTFTKVCLDHGAMINESCTPIPHSMRSDVDLHAASPVAQNKQGRVQDLGRGFCPISIIQSPQTSHFATFKQLSILQCNINGLCSTATKIKLEEIMEIAEKQKIQIIALQETKLNEKYNLKYKNYNILRKDRNKEGGGLAFLIKNLYYEDIAINIPNTSDLEAQGDLNAKHQLWGCSTPNPRGKILSNLFDDNAFMCLNDGNPTHHSYSYNTAQALDISFSSPDIFHKCKWQILKSIGSDHLPILIEISTKTKTSSIKEKFWNFKKANWNLYQQNTNEDFRKAPTRIKDLEQNWITFKNTIIKAAKVSIPRGNIKKWIPNYTHQAKDIQTFITKRNELQKKYTQNQTNCRTELNIVNAKIKRLYVNMKREKWKQTCENLNPRNPNTKLWHLAKQIDRAQPQTENTNMIKNIDGTPATNDKNAANLLGNSYQISSKIKFEIKDKKVEKKARKIIHDCKNVTSTYNIFHEKINMKELDYALENTDLNKTPGPDGIHGQMISNLGKNGKEKLLDIFNNSWKTGKLPQDWKTATIIPIKKLDKPADDPKTTDLSPSQVKDAQNRKPTNHTIAAFLDLTQAFDKVWKNKLITKLYKHFKIDGKAITWINDFLKNRYIRVKYNGTLSKTFKLCQGLPQGSVLSPTLFTLFIAGIEEKISHKTNIGLFADDIILWSSNTNWKKAERDLNKTLFHLEKFANKHKLEFNPQKSETCLFTTDKKLYKIRPKIILKEQQLQYNKHPKYLGYTLDPEINSSKHIEEVIRKGRDRLKILKYISGREWGADATTLKLTYTSLIRPILEYGYQIYGTASETNLKSLERIQLSAARIITGLRNTCPNDIVLYEADIMPLKDRRSYNLPKYINKIKSYGNKHRTSKYILNWESNLRLKKEGPLHLAKRNEFLKYKVEKNYLAEKISPCKPLQNVIFNATLNEPTNKQYQNPEYLKQLSLEIINNIPKNAITIYTDGSRDELGHTGSGCLIKTTNGIEKMNRRNPDFCSVFRSELIDIYEALKSIRNTNYQDIWILTDSRSAIQHLSHTGELRDKVSRNIIGYLQKLSKTSKIHLQWIPSHVGIEGNEAADVLAKKGTKEPLPQKNKLTFKEIETIAKTKINKNWRIPPKHSWYSGVNPGGALNIRNRQHQTTLTRFRTGQLKPLKIENNNKIYPTCPKCSLVPAAPEHILACIRCTKQDLWERPLLIIKQLEEHELMEFSGRWFAEIRSSGFSDVSWVVTSEPKNPKNQPVRIKSWIGDLELTFPTVARVYAQVSRDYEPVLGARIVATIDRPMGSLVDIVLLDNGAGADGTRDDGIYTAYFTQFNGNGRYSVVARAVNSGQAGVRIKRRSLLSRSPPLPKSSHPFEKESTTGFPLEDFNRREDELPEEDPRNLLEDFERSAFTGAFRVQAFPKDGMVKDVFPPCPVTDLRVTKIEGDVVSLRWTSPGDDLDYGNVSSIEVRFGENFKTLLKNFTSSKMVVEKDLVNGTLAPPPPGLYHEISIKVPVSLEEPKTVFFAVVGVDKSGKRAESFSIFSANLGKLGRDPSNFTLVWKIGVAIILLVAVVSIVLVIIYSRRRRQKDKISSVVSSNS</sequence>
<evidence type="ECO:0000256" key="1">
    <source>
        <dbReference type="SAM" id="MobiDB-lite"/>
    </source>
</evidence>
<dbReference type="InterPro" id="IPR052560">
    <property type="entry name" value="RdDP_mobile_element"/>
</dbReference>
<evidence type="ECO:0000313" key="7">
    <source>
        <dbReference type="Proteomes" id="UP001235939"/>
    </source>
</evidence>
<dbReference type="Pfam" id="PF14529">
    <property type="entry name" value="Exo_endo_phos_2"/>
    <property type="match status" value="1"/>
</dbReference>
<feature type="region of interest" description="Disordered" evidence="1">
    <location>
        <begin position="2716"/>
        <end position="2751"/>
    </location>
</feature>
<dbReference type="SMART" id="SM00327">
    <property type="entry name" value="VWA"/>
    <property type="match status" value="1"/>
</dbReference>
<dbReference type="InterPro" id="IPR036465">
    <property type="entry name" value="vWFA_dom_sf"/>
</dbReference>
<dbReference type="Pfam" id="PF00078">
    <property type="entry name" value="RVT_1"/>
    <property type="match status" value="1"/>
</dbReference>